<dbReference type="Gene3D" id="2.60.120.260">
    <property type="entry name" value="Galactose-binding domain-like"/>
    <property type="match status" value="1"/>
</dbReference>
<dbReference type="Pfam" id="PF00754">
    <property type="entry name" value="F5_F8_type_C"/>
    <property type="match status" value="1"/>
</dbReference>
<keyword evidence="10" id="KW-1185">Reference proteome</keyword>
<evidence type="ECO:0000259" key="8">
    <source>
        <dbReference type="PROSITE" id="PS50022"/>
    </source>
</evidence>
<dbReference type="SUPFAM" id="SSF51445">
    <property type="entry name" value="(Trans)glycosidases"/>
    <property type="match status" value="1"/>
</dbReference>
<dbReference type="Pfam" id="PF13290">
    <property type="entry name" value="CHB_HEX_C_1"/>
    <property type="match status" value="1"/>
</dbReference>
<dbReference type="SUPFAM" id="SSF55545">
    <property type="entry name" value="beta-N-acetylhexosaminidase-like domain"/>
    <property type="match status" value="1"/>
</dbReference>
<dbReference type="GO" id="GO:0004563">
    <property type="term" value="F:beta-N-acetylhexosaminidase activity"/>
    <property type="evidence" value="ECO:0007669"/>
    <property type="project" value="UniProtKB-EC"/>
</dbReference>
<accession>F9ZBQ9</accession>
<dbReference type="Pfam" id="PF02838">
    <property type="entry name" value="Glyco_hydro_20b"/>
    <property type="match status" value="1"/>
</dbReference>
<dbReference type="PaxDb" id="709991-Odosp_2446"/>
<evidence type="ECO:0000256" key="1">
    <source>
        <dbReference type="ARBA" id="ARBA00001231"/>
    </source>
</evidence>
<dbReference type="eggNOG" id="COG3525">
    <property type="taxonomic scope" value="Bacteria"/>
</dbReference>
<dbReference type="PANTHER" id="PTHR22600:SF57">
    <property type="entry name" value="BETA-N-ACETYLHEXOSAMINIDASE"/>
    <property type="match status" value="1"/>
</dbReference>
<dbReference type="SUPFAM" id="SSF49785">
    <property type="entry name" value="Galactose-binding domain-like"/>
    <property type="match status" value="1"/>
</dbReference>
<dbReference type="EMBL" id="CP002544">
    <property type="protein sequence ID" value="ADY33435.1"/>
    <property type="molecule type" value="Genomic_DNA"/>
</dbReference>
<evidence type="ECO:0000256" key="3">
    <source>
        <dbReference type="ARBA" id="ARBA00012663"/>
    </source>
</evidence>
<evidence type="ECO:0000256" key="2">
    <source>
        <dbReference type="ARBA" id="ARBA00006285"/>
    </source>
</evidence>
<evidence type="ECO:0000313" key="10">
    <source>
        <dbReference type="Proteomes" id="UP000006657"/>
    </source>
</evidence>
<name>F9ZBQ9_ODOSD</name>
<feature type="active site" description="Proton donor" evidence="6">
    <location>
        <position position="364"/>
    </location>
</feature>
<dbReference type="InterPro" id="IPR017853">
    <property type="entry name" value="GH"/>
</dbReference>
<keyword evidence="7" id="KW-0812">Transmembrane</keyword>
<dbReference type="PROSITE" id="PS50022">
    <property type="entry name" value="FA58C_3"/>
    <property type="match status" value="1"/>
</dbReference>
<dbReference type="InterPro" id="IPR000421">
    <property type="entry name" value="FA58C"/>
</dbReference>
<dbReference type="Proteomes" id="UP000006657">
    <property type="component" value="Chromosome"/>
</dbReference>
<protein>
    <recommendedName>
        <fullName evidence="3">beta-N-acetylhexosaminidase</fullName>
        <ecNumber evidence="3">3.2.1.52</ecNumber>
    </recommendedName>
</protein>
<evidence type="ECO:0000256" key="5">
    <source>
        <dbReference type="ARBA" id="ARBA00023295"/>
    </source>
</evidence>
<keyword evidence="5 9" id="KW-0326">Glycosidase</keyword>
<dbReference type="AlphaFoldDB" id="F9ZBQ9"/>
<feature type="transmembrane region" description="Helical" evidence="7">
    <location>
        <begin position="6"/>
        <end position="26"/>
    </location>
</feature>
<dbReference type="KEGG" id="osp:Odosp_2446"/>
<reference evidence="9 10" key="1">
    <citation type="journal article" date="2011" name="Stand. Genomic Sci.">
        <title>Complete genome sequence of Odoribacter splanchnicus type strain (1651/6).</title>
        <authorList>
            <consortium name="US DOE Joint Genome Institute (JGI-PGF)"/>
            <person name="Goker M."/>
            <person name="Gronow S."/>
            <person name="Zeytun A."/>
            <person name="Nolan M."/>
            <person name="Lucas S."/>
            <person name="Lapidus A."/>
            <person name="Hammon N."/>
            <person name="Deshpande S."/>
            <person name="Cheng J.F."/>
            <person name="Pitluck S."/>
            <person name="Liolios K."/>
            <person name="Pagani I."/>
            <person name="Ivanova N."/>
            <person name="Mavromatis K."/>
            <person name="Ovchinikova G."/>
            <person name="Pati A."/>
            <person name="Tapia R."/>
            <person name="Han C."/>
            <person name="Goodwin L."/>
            <person name="Chen A."/>
            <person name="Palaniappan K."/>
            <person name="Land M."/>
            <person name="Hauser L."/>
            <person name="Jeffries C.D."/>
            <person name="Brambilla E.M."/>
            <person name="Rohde M."/>
            <person name="Detter J.C."/>
            <person name="Woyke T."/>
            <person name="Bristow J."/>
            <person name="Markowitz V."/>
            <person name="Hugenholtz P."/>
            <person name="Eisen J.A."/>
            <person name="Kyrpides N.C."/>
            <person name="Klenk H.P."/>
        </authorList>
    </citation>
    <scope>NUCLEOTIDE SEQUENCE [LARGE SCALE GENOMIC DNA]</scope>
    <source>
        <strain evidence="10">ATCC 29572 / DSM 20712 / JCM 15291 / NCTC 10825 / 1651/6</strain>
    </source>
</reference>
<evidence type="ECO:0000256" key="4">
    <source>
        <dbReference type="ARBA" id="ARBA00022801"/>
    </source>
</evidence>
<proteinExistence type="inferred from homology"/>
<gene>
    <name evidence="9" type="ordered locus">Odosp_2446</name>
</gene>
<dbReference type="PANTHER" id="PTHR22600">
    <property type="entry name" value="BETA-HEXOSAMINIDASE"/>
    <property type="match status" value="1"/>
</dbReference>
<dbReference type="InterPro" id="IPR008979">
    <property type="entry name" value="Galactose-bd-like_sf"/>
</dbReference>
<comment type="similarity">
    <text evidence="2">Belongs to the glycosyl hydrolase 20 family.</text>
</comment>
<evidence type="ECO:0000256" key="6">
    <source>
        <dbReference type="PIRSR" id="PIRSR625705-1"/>
    </source>
</evidence>
<dbReference type="PRINTS" id="PR00738">
    <property type="entry name" value="GLHYDRLASE20"/>
</dbReference>
<dbReference type="Gene3D" id="3.30.379.10">
    <property type="entry name" value="Chitobiase/beta-hexosaminidase domain 2-like"/>
    <property type="match status" value="1"/>
</dbReference>
<keyword evidence="4 9" id="KW-0378">Hydrolase</keyword>
<keyword evidence="7" id="KW-0472">Membrane</keyword>
<feature type="domain" description="F5/8 type C" evidence="8">
    <location>
        <begin position="642"/>
        <end position="776"/>
    </location>
</feature>
<dbReference type="InterPro" id="IPR025705">
    <property type="entry name" value="Beta_hexosaminidase_sua/sub"/>
</dbReference>
<dbReference type="HOGENOM" id="CLU_007082_5_0_10"/>
<sequence>MAFYIILLLLRARVCYFICMCYFCSYEMVIMKNLFRTVSVIALAGWFLACSEKKSESCYEIIPAPLEIRENFSGGEFVLDDGVCIVYPGENVAMRHNALFLADYLKAATGRDYRVETGSRRKKNVTLQLDSSIKNPEGYRVNVSASGVVIAGASEAGVFYGIQTLRKAIPVKANSVPVLTAVGIEDEPRFGYRGVHLDVCRHFFTVDEVKKFIDMMVLHNMNRLHWHITDDQGWRIEIKKYPELTTVSSRRTETVIGHNSGKYDGKPYGGFYTQEQAREIVDYAAERYITVIPEVDLPGHMQAALAAYPYLGCTGGPYEVWRMWGVSEEVLCAGNDSVLTFIDDVLTEIMEIFPSEYIHVGGDECPKVRWEKCPKCQARIKALGIKGDDRHTKEEYLQSFIICHAEKFLNEHGRRMIGWDETLEGGLAPNATVMSWRGEGGGIEAARQHHDVIMTPDTYLYFNHYQSKDTEEEPEANGGYSPLAHVYGYEPIPSMLTSDEQKFIKGVQANHWTEYITTFPQLQYMALPRWAALCEIQWSQPEKKDYADFLERLLRLTRLYDALGYNYAKHIFDVTADYRVNTKNGTVDIFTGTIDDAPIHYTLDGTEPTVQSPVTAGVLSVSQSGTFRAMAVRPSGNSRVVTEKITFGKSTCKPIVANQPINEQYKFNGITTLVDGLQGNGNYKTGRWIAFRGNDMDVTIDLCRVEEISSVTFHNCVEKGDWIFDVRSVAIEVSEDGKNFERVFFGEYPEMQESDRNGLYVHKQTFAPVKARYMRIMASPENVMPDWHPGKGYPAFLFVDEIVVN</sequence>
<dbReference type="GO" id="GO:0005975">
    <property type="term" value="P:carbohydrate metabolic process"/>
    <property type="evidence" value="ECO:0007669"/>
    <property type="project" value="InterPro"/>
</dbReference>
<keyword evidence="7" id="KW-1133">Transmembrane helix</keyword>
<comment type="catalytic activity">
    <reaction evidence="1">
        <text>Hydrolysis of terminal non-reducing N-acetyl-D-hexosamine residues in N-acetyl-beta-D-hexosaminides.</text>
        <dbReference type="EC" id="3.2.1.52"/>
    </reaction>
</comment>
<dbReference type="InterPro" id="IPR015882">
    <property type="entry name" value="HEX_bac_N"/>
</dbReference>
<dbReference type="GO" id="GO:0030203">
    <property type="term" value="P:glycosaminoglycan metabolic process"/>
    <property type="evidence" value="ECO:0007669"/>
    <property type="project" value="TreeGrafter"/>
</dbReference>
<evidence type="ECO:0000313" key="9">
    <source>
        <dbReference type="EMBL" id="ADY33435.1"/>
    </source>
</evidence>
<dbReference type="EC" id="3.2.1.52" evidence="3"/>
<dbReference type="InterPro" id="IPR029018">
    <property type="entry name" value="Hex-like_dom2"/>
</dbReference>
<dbReference type="STRING" id="709991.Odosp_2446"/>
<organism evidence="9 10">
    <name type="scientific">Odoribacter splanchnicus (strain ATCC 29572 / DSM 20712 / CIP 104287 / JCM 15291 / NCTC 10825 / 1651/6)</name>
    <name type="common">Bacteroides splanchnicus</name>
    <dbReference type="NCBI Taxonomy" id="709991"/>
    <lineage>
        <taxon>Bacteria</taxon>
        <taxon>Pseudomonadati</taxon>
        <taxon>Bacteroidota</taxon>
        <taxon>Bacteroidia</taxon>
        <taxon>Bacteroidales</taxon>
        <taxon>Odoribacteraceae</taxon>
        <taxon>Odoribacter</taxon>
    </lineage>
</organism>
<dbReference type="InterPro" id="IPR015883">
    <property type="entry name" value="Glyco_hydro_20_cat"/>
</dbReference>
<evidence type="ECO:0000256" key="7">
    <source>
        <dbReference type="SAM" id="Phobius"/>
    </source>
</evidence>
<dbReference type="CDD" id="cd06563">
    <property type="entry name" value="GH20_chitobiase-like"/>
    <property type="match status" value="1"/>
</dbReference>
<dbReference type="GO" id="GO:0016020">
    <property type="term" value="C:membrane"/>
    <property type="evidence" value="ECO:0007669"/>
    <property type="project" value="TreeGrafter"/>
</dbReference>
<dbReference type="Pfam" id="PF00728">
    <property type="entry name" value="Glyco_hydro_20"/>
    <property type="match status" value="1"/>
</dbReference>
<dbReference type="Gene3D" id="3.20.20.80">
    <property type="entry name" value="Glycosidases"/>
    <property type="match status" value="1"/>
</dbReference>
<dbReference type="InterPro" id="IPR059177">
    <property type="entry name" value="GH29D-like_dom"/>
</dbReference>